<dbReference type="PANTHER" id="PTHR35333:SF3">
    <property type="entry name" value="BETA-LACTAMASE-TYPE TRANSPEPTIDASE FOLD CONTAINING PROTEIN"/>
    <property type="match status" value="1"/>
</dbReference>
<feature type="domain" description="Beta-lactamase class A catalytic" evidence="7">
    <location>
        <begin position="35"/>
        <end position="260"/>
    </location>
</feature>
<dbReference type="PROSITE" id="PS00146">
    <property type="entry name" value="BETA_LACTAMASE_A"/>
    <property type="match status" value="1"/>
</dbReference>
<protein>
    <recommendedName>
        <fullName evidence="3 6">Beta-lactamase</fullName>
        <ecNumber evidence="3 6">3.5.2.6</ecNumber>
    </recommendedName>
</protein>
<dbReference type="Gene3D" id="3.40.710.10">
    <property type="entry name" value="DD-peptidase/beta-lactamase superfamily"/>
    <property type="match status" value="1"/>
</dbReference>
<keyword evidence="5 6" id="KW-0046">Antibiotic resistance</keyword>
<comment type="similarity">
    <text evidence="2 6">Belongs to the class-A beta-lactamase family.</text>
</comment>
<proteinExistence type="inferred from homology"/>
<comment type="catalytic activity">
    <reaction evidence="1 6">
        <text>a beta-lactam + H2O = a substituted beta-amino acid</text>
        <dbReference type="Rhea" id="RHEA:20401"/>
        <dbReference type="ChEBI" id="CHEBI:15377"/>
        <dbReference type="ChEBI" id="CHEBI:35627"/>
        <dbReference type="ChEBI" id="CHEBI:140347"/>
        <dbReference type="EC" id="3.5.2.6"/>
    </reaction>
</comment>
<dbReference type="Proteomes" id="UP001596106">
    <property type="component" value="Unassembled WGS sequence"/>
</dbReference>
<sequence length="291" mass="31509">MLPFAVQSKTAHHRSDELAEKIQKIAKTAQGRVGMMATVIETGQSISLDPSGHFPMQSVYKFPIAMAVLQQVDQGKLSLGQKIQVDKNDFVGPRQHSPIRDTNPQGVELTLAELLRFMASESDGTACDVLLKTLGGPANVTQYLRSLSINGIRVATTEKEMGTSETVQYRNWASPESMVNLLTVFHQGQKLSASSTDLLRRILTETPTGPRRLKGLLPAGTEVAHKTGSSRTFDGFTRATNDVGIITLPSGQHLALAVFVADSKASDADRENVIAQVAKAVWNEWSGQAAK</sequence>
<dbReference type="InterPro" id="IPR023650">
    <property type="entry name" value="Beta-lactam_class-A_AS"/>
</dbReference>
<dbReference type="InterPro" id="IPR000871">
    <property type="entry name" value="Beta-lactam_class-A"/>
</dbReference>
<dbReference type="Pfam" id="PF13354">
    <property type="entry name" value="Beta-lactamase2"/>
    <property type="match status" value="1"/>
</dbReference>
<name>A0ABW0IH99_9BACT</name>
<dbReference type="EMBL" id="JBHSMA010000016">
    <property type="protein sequence ID" value="MFC5412841.1"/>
    <property type="molecule type" value="Genomic_DNA"/>
</dbReference>
<dbReference type="GO" id="GO:0008800">
    <property type="term" value="F:beta-lactamase activity"/>
    <property type="evidence" value="ECO:0007669"/>
    <property type="project" value="UniProtKB-EC"/>
</dbReference>
<dbReference type="PRINTS" id="PR00118">
    <property type="entry name" value="BLACTAMASEA"/>
</dbReference>
<dbReference type="SUPFAM" id="SSF56601">
    <property type="entry name" value="beta-lactamase/transpeptidase-like"/>
    <property type="match status" value="1"/>
</dbReference>
<evidence type="ECO:0000256" key="1">
    <source>
        <dbReference type="ARBA" id="ARBA00001526"/>
    </source>
</evidence>
<keyword evidence="9" id="KW-1185">Reference proteome</keyword>
<evidence type="ECO:0000256" key="2">
    <source>
        <dbReference type="ARBA" id="ARBA00009009"/>
    </source>
</evidence>
<evidence type="ECO:0000313" key="9">
    <source>
        <dbReference type="Proteomes" id="UP001596106"/>
    </source>
</evidence>
<evidence type="ECO:0000313" key="8">
    <source>
        <dbReference type="EMBL" id="MFC5412841.1"/>
    </source>
</evidence>
<evidence type="ECO:0000256" key="5">
    <source>
        <dbReference type="ARBA" id="ARBA00023251"/>
    </source>
</evidence>
<dbReference type="InterPro" id="IPR012338">
    <property type="entry name" value="Beta-lactam/transpept-like"/>
</dbReference>
<organism evidence="8 9">
    <name type="scientific">Larkinella bovis</name>
    <dbReference type="NCBI Taxonomy" id="683041"/>
    <lineage>
        <taxon>Bacteria</taxon>
        <taxon>Pseudomonadati</taxon>
        <taxon>Bacteroidota</taxon>
        <taxon>Cytophagia</taxon>
        <taxon>Cytophagales</taxon>
        <taxon>Spirosomataceae</taxon>
        <taxon>Larkinella</taxon>
    </lineage>
</organism>
<gene>
    <name evidence="8" type="primary">bla</name>
    <name evidence="8" type="ORF">ACFPMF_26185</name>
</gene>
<accession>A0ABW0IH99</accession>
<evidence type="ECO:0000256" key="3">
    <source>
        <dbReference type="ARBA" id="ARBA00012865"/>
    </source>
</evidence>
<dbReference type="NCBIfam" id="NF033103">
    <property type="entry name" value="bla_class_A"/>
    <property type="match status" value="1"/>
</dbReference>
<dbReference type="EC" id="3.5.2.6" evidence="3 6"/>
<dbReference type="PANTHER" id="PTHR35333">
    <property type="entry name" value="BETA-LACTAMASE"/>
    <property type="match status" value="1"/>
</dbReference>
<keyword evidence="4 6" id="KW-0378">Hydrolase</keyword>
<comment type="caution">
    <text evidence="8">The sequence shown here is derived from an EMBL/GenBank/DDBJ whole genome shotgun (WGS) entry which is preliminary data.</text>
</comment>
<evidence type="ECO:0000256" key="6">
    <source>
        <dbReference type="RuleBase" id="RU361140"/>
    </source>
</evidence>
<dbReference type="InterPro" id="IPR045155">
    <property type="entry name" value="Beta-lactam_cat"/>
</dbReference>
<evidence type="ECO:0000259" key="7">
    <source>
        <dbReference type="Pfam" id="PF13354"/>
    </source>
</evidence>
<evidence type="ECO:0000256" key="4">
    <source>
        <dbReference type="ARBA" id="ARBA00022801"/>
    </source>
</evidence>
<reference evidence="9" key="1">
    <citation type="journal article" date="2019" name="Int. J. Syst. Evol. Microbiol.">
        <title>The Global Catalogue of Microorganisms (GCM) 10K type strain sequencing project: providing services to taxonomists for standard genome sequencing and annotation.</title>
        <authorList>
            <consortium name="The Broad Institute Genomics Platform"/>
            <consortium name="The Broad Institute Genome Sequencing Center for Infectious Disease"/>
            <person name="Wu L."/>
            <person name="Ma J."/>
        </authorList>
    </citation>
    <scope>NUCLEOTIDE SEQUENCE [LARGE SCALE GENOMIC DNA]</scope>
    <source>
        <strain evidence="9">CCUG 55250</strain>
    </source>
</reference>